<reference evidence="1" key="1">
    <citation type="submission" date="2020-12" db="EMBL/GenBank/DDBJ databases">
        <title>Oil enriched cultivation method for isolating marine PHA-producing bacteria.</title>
        <authorList>
            <person name="Zheng W."/>
            <person name="Yu S."/>
            <person name="Huang Y."/>
        </authorList>
    </citation>
    <scope>NUCLEOTIDE SEQUENCE</scope>
    <source>
        <strain evidence="1">SY-2-12</strain>
    </source>
</reference>
<organism evidence="1 2">
    <name type="scientific">Roseibium aggregatum</name>
    <dbReference type="NCBI Taxonomy" id="187304"/>
    <lineage>
        <taxon>Bacteria</taxon>
        <taxon>Pseudomonadati</taxon>
        <taxon>Pseudomonadota</taxon>
        <taxon>Alphaproteobacteria</taxon>
        <taxon>Hyphomicrobiales</taxon>
        <taxon>Stappiaceae</taxon>
        <taxon>Roseibium</taxon>
    </lineage>
</organism>
<name>A0A939J4M1_9HYPH</name>
<evidence type="ECO:0000313" key="2">
    <source>
        <dbReference type="Proteomes" id="UP000664096"/>
    </source>
</evidence>
<evidence type="ECO:0000313" key="1">
    <source>
        <dbReference type="EMBL" id="MBN9671325.1"/>
    </source>
</evidence>
<accession>A0A939J4M1</accession>
<dbReference type="Proteomes" id="UP000664096">
    <property type="component" value="Unassembled WGS sequence"/>
</dbReference>
<dbReference type="AlphaFoldDB" id="A0A939J4M1"/>
<protein>
    <submittedName>
        <fullName evidence="1">DUF2218 domain-containing protein</fullName>
    </submittedName>
</protein>
<sequence length="95" mass="10917">MIIVTTTAQTAAASKYLQQLCKHFAHKVPAEWDASRGEVNFPFGFCSMEAEGDRLTIRCESEEQSDLDRAKAVIDDHLERFAWREKLKLQWQTVS</sequence>
<gene>
    <name evidence="1" type="ORF">JF539_13340</name>
</gene>
<dbReference type="Pfam" id="PF09981">
    <property type="entry name" value="DUF2218"/>
    <property type="match status" value="1"/>
</dbReference>
<dbReference type="PIRSF" id="PIRSF028291">
    <property type="entry name" value="UCP028291"/>
    <property type="match status" value="1"/>
</dbReference>
<proteinExistence type="predicted"/>
<dbReference type="InterPro" id="IPR014543">
    <property type="entry name" value="UCP028291"/>
</dbReference>
<dbReference type="EMBL" id="JAEKJZ010000002">
    <property type="protein sequence ID" value="MBN9671325.1"/>
    <property type="molecule type" value="Genomic_DNA"/>
</dbReference>
<dbReference type="Gene3D" id="3.30.310.50">
    <property type="entry name" value="Alpha-D-phosphohexomutase, C-terminal domain"/>
    <property type="match status" value="1"/>
</dbReference>
<dbReference type="RefSeq" id="WP_207141163.1">
    <property type="nucleotide sequence ID" value="NZ_JAEKJZ010000002.1"/>
</dbReference>
<comment type="caution">
    <text evidence="1">The sequence shown here is derived from an EMBL/GenBank/DDBJ whole genome shotgun (WGS) entry which is preliminary data.</text>
</comment>